<sequence length="155" mass="17062">MTRSRQPPSVSQGRPGYDGVTARIRSIRVAARVTFDAAPAAASADLASTLHWLLISLLVRTSRTLGKVYVYDKVFKPNATQEKVYNEAAKAIVKGDGEAPQLACRSLSAEQKRDISRGTAVAEPRRRDAAAYRIVYAVWRPPQRMTRRSVGDAFS</sequence>
<evidence type="ECO:0000313" key="1">
    <source>
        <dbReference type="EMBL" id="KAH6938764.1"/>
    </source>
</evidence>
<dbReference type="EMBL" id="CM023482">
    <property type="protein sequence ID" value="KAH6938764.1"/>
    <property type="molecule type" value="Genomic_DNA"/>
</dbReference>
<accession>A0ACB7SYB2</accession>
<reference evidence="1" key="1">
    <citation type="submission" date="2020-05" db="EMBL/GenBank/DDBJ databases">
        <title>Large-scale comparative analyses of tick genomes elucidate their genetic diversity and vector capacities.</title>
        <authorList>
            <person name="Jia N."/>
            <person name="Wang J."/>
            <person name="Shi W."/>
            <person name="Du L."/>
            <person name="Sun Y."/>
            <person name="Zhan W."/>
            <person name="Jiang J."/>
            <person name="Wang Q."/>
            <person name="Zhang B."/>
            <person name="Ji P."/>
            <person name="Sakyi L.B."/>
            <person name="Cui X."/>
            <person name="Yuan T."/>
            <person name="Jiang B."/>
            <person name="Yang W."/>
            <person name="Lam T.T.-Y."/>
            <person name="Chang Q."/>
            <person name="Ding S."/>
            <person name="Wang X."/>
            <person name="Zhu J."/>
            <person name="Ruan X."/>
            <person name="Zhao L."/>
            <person name="Wei J."/>
            <person name="Que T."/>
            <person name="Du C."/>
            <person name="Cheng J."/>
            <person name="Dai P."/>
            <person name="Han X."/>
            <person name="Huang E."/>
            <person name="Gao Y."/>
            <person name="Liu J."/>
            <person name="Shao H."/>
            <person name="Ye R."/>
            <person name="Li L."/>
            <person name="Wei W."/>
            <person name="Wang X."/>
            <person name="Wang C."/>
            <person name="Yang T."/>
            <person name="Huo Q."/>
            <person name="Li W."/>
            <person name="Guo W."/>
            <person name="Chen H."/>
            <person name="Zhou L."/>
            <person name="Ni X."/>
            <person name="Tian J."/>
            <person name="Zhou Y."/>
            <person name="Sheng Y."/>
            <person name="Liu T."/>
            <person name="Pan Y."/>
            <person name="Xia L."/>
            <person name="Li J."/>
            <person name="Zhao F."/>
            <person name="Cao W."/>
        </authorList>
    </citation>
    <scope>NUCLEOTIDE SEQUENCE</scope>
    <source>
        <strain evidence="1">Hyas-2018</strain>
    </source>
</reference>
<dbReference type="Proteomes" id="UP000821845">
    <property type="component" value="Chromosome 2"/>
</dbReference>
<keyword evidence="2" id="KW-1185">Reference proteome</keyword>
<comment type="caution">
    <text evidence="1">The sequence shown here is derived from an EMBL/GenBank/DDBJ whole genome shotgun (WGS) entry which is preliminary data.</text>
</comment>
<organism evidence="1 2">
    <name type="scientific">Hyalomma asiaticum</name>
    <name type="common">Tick</name>
    <dbReference type="NCBI Taxonomy" id="266040"/>
    <lineage>
        <taxon>Eukaryota</taxon>
        <taxon>Metazoa</taxon>
        <taxon>Ecdysozoa</taxon>
        <taxon>Arthropoda</taxon>
        <taxon>Chelicerata</taxon>
        <taxon>Arachnida</taxon>
        <taxon>Acari</taxon>
        <taxon>Parasitiformes</taxon>
        <taxon>Ixodida</taxon>
        <taxon>Ixodoidea</taxon>
        <taxon>Ixodidae</taxon>
        <taxon>Hyalomminae</taxon>
        <taxon>Hyalomma</taxon>
    </lineage>
</organism>
<proteinExistence type="predicted"/>
<name>A0ACB7SYB2_HYAAI</name>
<gene>
    <name evidence="1" type="ORF">HPB50_012423</name>
</gene>
<evidence type="ECO:0000313" key="2">
    <source>
        <dbReference type="Proteomes" id="UP000821845"/>
    </source>
</evidence>
<protein>
    <submittedName>
        <fullName evidence="1">Uncharacterized protein</fullName>
    </submittedName>
</protein>